<feature type="region of interest" description="Disordered" evidence="12">
    <location>
        <begin position="1"/>
        <end position="28"/>
    </location>
</feature>
<dbReference type="SMART" id="SM01024">
    <property type="entry name" value="BCS1_N"/>
    <property type="match status" value="1"/>
</dbReference>
<feature type="region of interest" description="Disordered" evidence="12">
    <location>
        <begin position="163"/>
        <end position="199"/>
    </location>
</feature>
<dbReference type="SUPFAM" id="SSF52540">
    <property type="entry name" value="P-loop containing nucleoside triphosphate hydrolases"/>
    <property type="match status" value="1"/>
</dbReference>
<protein>
    <recommendedName>
        <fullName evidence="17">P-loop containing nucleoside triphosphate hydrolase protein</fullName>
    </recommendedName>
</protein>
<dbReference type="InterPro" id="IPR057495">
    <property type="entry name" value="AAA_lid_BCS1"/>
</dbReference>
<sequence length="1353" mass="147245">MPAIRGRGSAGSRDVDGNGHGKNEQSTPTRPVCVGLLLFASLHAPTDTPCSLPFHTHHTTFFAPLPTTYSEPKTHFPGQQHGMDTLRTLVGGSSVVDGMKLVVLGGTVETARRMSSSAWSHFVNSFFLTAHFSEEDHPYDWLMLWLSRRPEWQRSREFETTTRAAHAGQAGWEEEDITSSSYFDPSPSSSSVSTPSPPSKTRVIFQPTFDSTHTIFWRGHWLRVKRGRGTDGGEVLSVSVVARSNDVLKALVMVAKREYEAEAVHRIQIFFADPHGSWRWADARHKRPMGSIVLDPGVKEMLLGDARDFLASEKWYADRGIPFRRGYLLHGVPGSGKSSLIHAIAGELMLDVYVVSLSSAWISDSVLMSLMGRVPKGAILLLEDLDAAFTRSVSRTDSGDGQGEGPELPAGSKRRARAEAANAANASNTMSDLNTLSLSGLLNALDGVAAAEGRILFATTNHLEKLDPALSRPGRMDVWVEFRNASRWQAEALFRNFFPEEEPAASDSEDDIVLDGSALGTNMRSASSTSLWSDTSFFSSSSSSTPSIPSTPSTDPSVPGLPQFGSSNKTFLPPPVAPEILAAQHSARPLDSRTLAVLARTFAEAVPEGEFSVAALQGYLLKNKSRPAAAANEAAAWVAGEREMRERMAREKEAREGREREEREKRRAKKAARKLKKKADATAAAATATTAGAPAAASPTVTAPVPAVPTALPAPTPATVATTAPGPPAPETTAPIFVLEPTAAAPVAGPPQVAPPVLAQAPAVLPSAAALPIPDPTPPAAVPFHDALPQVSTSFSASPPMTIKEDQNRVHSVLNADILLAIFREVLAEKDAGGSFVLLPLLLVCRSWYTLLASQTISNIWYRTCPARNPKRLQNMLRLSNTALLLFQIAVYCDDAEGRSEGRWDDRMMNMIVPASIRVQELVITGSTELGTGFLSMLAPRPFLSLKVFCAFFAGRAPALQNLTVECARILDSRHEMRSLTRLVLSGSAPQRIFRMLSALEACPALVKLRLNLNVVDAIGQPRSAPVQSRVHLLHLKHCSITGLAHICAMFLSRVVVPPTARLHVLAPRIPGEDGNDVLDIMDAFGRLVGDVLAPPLESLRICALTQRGPDLQPWMPDPTDKFGLVLAMRETAERLSPPNFSSTRFRFRVQFQTIEKTDAGRVVRQFVDAVTGMHITMLDARCTYPAIPASTWETVFSSLDNLNWLLFVCNYTAIEICAAIRDSLVRGLRVLPSLGRILLEPWKDRRNFAPQSVLAAVGGMLAGLDRQGRRPNVLEPVDCPQRPRAGWSTPPPWGVDFDEISDLVGVLLRLGKPWNPRKIREEWLETEREAEEDSISGFSALSVSFRESRLSP</sequence>
<keyword evidence="6" id="KW-0378">Hydrolase</keyword>
<dbReference type="Proteomes" id="UP001295794">
    <property type="component" value="Unassembled WGS sequence"/>
</dbReference>
<dbReference type="InterPro" id="IPR003959">
    <property type="entry name" value="ATPase_AAA_core"/>
</dbReference>
<dbReference type="EMBL" id="CAVNYO010000110">
    <property type="protein sequence ID" value="CAK5266908.1"/>
    <property type="molecule type" value="Genomic_DNA"/>
</dbReference>
<organism evidence="15 16">
    <name type="scientific">Mycena citricolor</name>
    <dbReference type="NCBI Taxonomy" id="2018698"/>
    <lineage>
        <taxon>Eukaryota</taxon>
        <taxon>Fungi</taxon>
        <taxon>Dikarya</taxon>
        <taxon>Basidiomycota</taxon>
        <taxon>Agaricomycotina</taxon>
        <taxon>Agaricomycetes</taxon>
        <taxon>Agaricomycetidae</taxon>
        <taxon>Agaricales</taxon>
        <taxon>Marasmiineae</taxon>
        <taxon>Mycenaceae</taxon>
        <taxon>Mycena</taxon>
    </lineage>
</organism>
<dbReference type="Pfam" id="PF00004">
    <property type="entry name" value="AAA"/>
    <property type="match status" value="2"/>
</dbReference>
<feature type="compositionally biased region" description="Basic and acidic residues" evidence="12">
    <location>
        <begin position="648"/>
        <end position="665"/>
    </location>
</feature>
<keyword evidence="7" id="KW-0067">ATP-binding</keyword>
<accession>A0AAD2GZT0</accession>
<evidence type="ECO:0000256" key="3">
    <source>
        <dbReference type="ARBA" id="ARBA00022692"/>
    </source>
</evidence>
<evidence type="ECO:0000256" key="4">
    <source>
        <dbReference type="ARBA" id="ARBA00022741"/>
    </source>
</evidence>
<evidence type="ECO:0000259" key="14">
    <source>
        <dbReference type="SMART" id="SM01024"/>
    </source>
</evidence>
<keyword evidence="5" id="KW-0999">Mitochondrion inner membrane</keyword>
<dbReference type="InterPro" id="IPR050747">
    <property type="entry name" value="Mitochondrial_chaperone_BCS1"/>
</dbReference>
<dbReference type="CDD" id="cd19510">
    <property type="entry name" value="RecA-like_BCS1"/>
    <property type="match status" value="1"/>
</dbReference>
<reference evidence="15" key="1">
    <citation type="submission" date="2023-11" db="EMBL/GenBank/DDBJ databases">
        <authorList>
            <person name="De Vega J J."/>
            <person name="De Vega J J."/>
        </authorList>
    </citation>
    <scope>NUCLEOTIDE SEQUENCE</scope>
</reference>
<feature type="domain" description="AAA+ ATPase" evidence="13">
    <location>
        <begin position="323"/>
        <end position="486"/>
    </location>
</feature>
<evidence type="ECO:0000256" key="8">
    <source>
        <dbReference type="ARBA" id="ARBA00022989"/>
    </source>
</evidence>
<comment type="subcellular location">
    <subcellularLocation>
        <location evidence="1">Mitochondrion inner membrane</location>
        <topology evidence="1">Single-pass membrane protein</topology>
    </subcellularLocation>
</comment>
<evidence type="ECO:0000256" key="12">
    <source>
        <dbReference type="SAM" id="MobiDB-lite"/>
    </source>
</evidence>
<feature type="compositionally biased region" description="Basic residues" evidence="12">
    <location>
        <begin position="666"/>
        <end position="677"/>
    </location>
</feature>
<dbReference type="GO" id="GO:0005524">
    <property type="term" value="F:ATP binding"/>
    <property type="evidence" value="ECO:0007669"/>
    <property type="project" value="UniProtKB-KW"/>
</dbReference>
<comment type="caution">
    <text evidence="15">The sequence shown here is derived from an EMBL/GenBank/DDBJ whole genome shotgun (WGS) entry which is preliminary data.</text>
</comment>
<feature type="region of interest" description="Disordered" evidence="12">
    <location>
        <begin position="543"/>
        <end position="572"/>
    </location>
</feature>
<keyword evidence="9" id="KW-0496">Mitochondrion</keyword>
<keyword evidence="4" id="KW-0547">Nucleotide-binding</keyword>
<dbReference type="PANTHER" id="PTHR23070">
    <property type="entry name" value="BCS1 AAA-TYPE ATPASE"/>
    <property type="match status" value="1"/>
</dbReference>
<evidence type="ECO:0000256" key="9">
    <source>
        <dbReference type="ARBA" id="ARBA00023128"/>
    </source>
</evidence>
<comment type="similarity">
    <text evidence="2">Belongs to the AAA ATPase family. BCS1 subfamily.</text>
</comment>
<evidence type="ECO:0000256" key="11">
    <source>
        <dbReference type="ARBA" id="ARBA00048778"/>
    </source>
</evidence>
<comment type="catalytic activity">
    <reaction evidence="11">
        <text>ATP + H2O = ADP + phosphate + H(+)</text>
        <dbReference type="Rhea" id="RHEA:13065"/>
        <dbReference type="ChEBI" id="CHEBI:15377"/>
        <dbReference type="ChEBI" id="CHEBI:15378"/>
        <dbReference type="ChEBI" id="CHEBI:30616"/>
        <dbReference type="ChEBI" id="CHEBI:43474"/>
        <dbReference type="ChEBI" id="CHEBI:456216"/>
    </reaction>
    <physiologicalReaction direction="left-to-right" evidence="11">
        <dbReference type="Rhea" id="RHEA:13066"/>
    </physiologicalReaction>
</comment>
<dbReference type="PROSITE" id="PS00674">
    <property type="entry name" value="AAA"/>
    <property type="match status" value="1"/>
</dbReference>
<evidence type="ECO:0000259" key="13">
    <source>
        <dbReference type="SMART" id="SM00382"/>
    </source>
</evidence>
<keyword evidence="8" id="KW-1133">Transmembrane helix</keyword>
<dbReference type="InterPro" id="IPR014851">
    <property type="entry name" value="BCS1_N"/>
</dbReference>
<dbReference type="InterPro" id="IPR003960">
    <property type="entry name" value="ATPase_AAA_CS"/>
</dbReference>
<evidence type="ECO:0000313" key="15">
    <source>
        <dbReference type="EMBL" id="CAK5266908.1"/>
    </source>
</evidence>
<dbReference type="Gene3D" id="3.40.50.300">
    <property type="entry name" value="P-loop containing nucleotide triphosphate hydrolases"/>
    <property type="match status" value="1"/>
</dbReference>
<gene>
    <name evidence="15" type="ORF">MYCIT1_LOCUS8935</name>
</gene>
<keyword evidence="16" id="KW-1185">Reference proteome</keyword>
<keyword evidence="3" id="KW-0812">Transmembrane</keyword>
<dbReference type="InterPro" id="IPR027417">
    <property type="entry name" value="P-loop_NTPase"/>
</dbReference>
<evidence type="ECO:0000256" key="1">
    <source>
        <dbReference type="ARBA" id="ARBA00004434"/>
    </source>
</evidence>
<evidence type="ECO:0000256" key="10">
    <source>
        <dbReference type="ARBA" id="ARBA00023136"/>
    </source>
</evidence>
<feature type="compositionally biased region" description="Low complexity" evidence="12">
    <location>
        <begin position="543"/>
        <end position="558"/>
    </location>
</feature>
<dbReference type="InterPro" id="IPR003593">
    <property type="entry name" value="AAA+_ATPase"/>
</dbReference>
<feature type="region of interest" description="Disordered" evidence="12">
    <location>
        <begin position="393"/>
        <end position="413"/>
    </location>
</feature>
<proteinExistence type="inferred from homology"/>
<dbReference type="Pfam" id="PF08740">
    <property type="entry name" value="BCS1_N"/>
    <property type="match status" value="1"/>
</dbReference>
<evidence type="ECO:0008006" key="17">
    <source>
        <dbReference type="Google" id="ProtNLM"/>
    </source>
</evidence>
<feature type="compositionally biased region" description="Low complexity" evidence="12">
    <location>
        <begin position="179"/>
        <end position="194"/>
    </location>
</feature>
<dbReference type="GO" id="GO:0005743">
    <property type="term" value="C:mitochondrial inner membrane"/>
    <property type="evidence" value="ECO:0007669"/>
    <property type="project" value="UniProtKB-SubCell"/>
</dbReference>
<feature type="compositionally biased region" description="Basic and acidic residues" evidence="12">
    <location>
        <begin position="13"/>
        <end position="23"/>
    </location>
</feature>
<feature type="region of interest" description="Disordered" evidence="12">
    <location>
        <begin position="648"/>
        <end position="683"/>
    </location>
</feature>
<feature type="domain" description="BCS1 N-terminal" evidence="14">
    <location>
        <begin position="102"/>
        <end position="292"/>
    </location>
</feature>
<evidence type="ECO:0000256" key="2">
    <source>
        <dbReference type="ARBA" id="ARBA00007448"/>
    </source>
</evidence>
<dbReference type="GO" id="GO:0016887">
    <property type="term" value="F:ATP hydrolysis activity"/>
    <property type="evidence" value="ECO:0007669"/>
    <property type="project" value="InterPro"/>
</dbReference>
<evidence type="ECO:0000313" key="16">
    <source>
        <dbReference type="Proteomes" id="UP001295794"/>
    </source>
</evidence>
<dbReference type="SMART" id="SM00382">
    <property type="entry name" value="AAA"/>
    <property type="match status" value="1"/>
</dbReference>
<keyword evidence="10" id="KW-0472">Membrane</keyword>
<dbReference type="Pfam" id="PF25426">
    <property type="entry name" value="AAA_lid_BCS1"/>
    <property type="match status" value="1"/>
</dbReference>
<evidence type="ECO:0000256" key="7">
    <source>
        <dbReference type="ARBA" id="ARBA00022840"/>
    </source>
</evidence>
<evidence type="ECO:0000256" key="5">
    <source>
        <dbReference type="ARBA" id="ARBA00022792"/>
    </source>
</evidence>
<name>A0AAD2GZT0_9AGAR</name>
<evidence type="ECO:0000256" key="6">
    <source>
        <dbReference type="ARBA" id="ARBA00022801"/>
    </source>
</evidence>